<dbReference type="PROSITE" id="PS50006">
    <property type="entry name" value="FHA_DOMAIN"/>
    <property type="match status" value="1"/>
</dbReference>
<dbReference type="InterPro" id="IPR000253">
    <property type="entry name" value="FHA_dom"/>
</dbReference>
<dbReference type="Pfam" id="PF13325">
    <property type="entry name" value="MCRS_N"/>
    <property type="match status" value="1"/>
</dbReference>
<dbReference type="AlphaFoldDB" id="A0A4S4DH46"/>
<dbReference type="GO" id="GO:0044545">
    <property type="term" value="C:NSL complex"/>
    <property type="evidence" value="ECO:0007669"/>
    <property type="project" value="TreeGrafter"/>
</dbReference>
<feature type="region of interest" description="Disordered" evidence="1">
    <location>
        <begin position="72"/>
        <end position="95"/>
    </location>
</feature>
<dbReference type="Proteomes" id="UP000306102">
    <property type="component" value="Unassembled WGS sequence"/>
</dbReference>
<dbReference type="SMART" id="SM00240">
    <property type="entry name" value="FHA"/>
    <property type="match status" value="1"/>
</dbReference>
<evidence type="ECO:0000313" key="3">
    <source>
        <dbReference type="EMBL" id="THG02103.1"/>
    </source>
</evidence>
<keyword evidence="4" id="KW-1185">Reference proteome</keyword>
<dbReference type="GO" id="GO:0071339">
    <property type="term" value="C:MLL1 complex"/>
    <property type="evidence" value="ECO:0007669"/>
    <property type="project" value="InterPro"/>
</dbReference>
<dbReference type="EMBL" id="SDRB02011247">
    <property type="protein sequence ID" value="THG02103.1"/>
    <property type="molecule type" value="Genomic_DNA"/>
</dbReference>
<organism evidence="3 4">
    <name type="scientific">Camellia sinensis var. sinensis</name>
    <name type="common">China tea</name>
    <dbReference type="NCBI Taxonomy" id="542762"/>
    <lineage>
        <taxon>Eukaryota</taxon>
        <taxon>Viridiplantae</taxon>
        <taxon>Streptophyta</taxon>
        <taxon>Embryophyta</taxon>
        <taxon>Tracheophyta</taxon>
        <taxon>Spermatophyta</taxon>
        <taxon>Magnoliopsida</taxon>
        <taxon>eudicotyledons</taxon>
        <taxon>Gunneridae</taxon>
        <taxon>Pentapetalae</taxon>
        <taxon>asterids</taxon>
        <taxon>Ericales</taxon>
        <taxon>Theaceae</taxon>
        <taxon>Camellia</taxon>
    </lineage>
</organism>
<evidence type="ECO:0000256" key="1">
    <source>
        <dbReference type="SAM" id="MobiDB-lite"/>
    </source>
</evidence>
<dbReference type="InterPro" id="IPR025999">
    <property type="entry name" value="MCRS_N"/>
</dbReference>
<dbReference type="STRING" id="542762.A0A4S4DH46"/>
<feature type="domain" description="FHA" evidence="2">
    <location>
        <begin position="820"/>
        <end position="876"/>
    </location>
</feature>
<comment type="caution">
    <text evidence="3">The sequence shown here is derived from an EMBL/GenBank/DDBJ whole genome shotgun (WGS) entry which is preliminary data.</text>
</comment>
<accession>A0A4S4DH46</accession>
<proteinExistence type="predicted"/>
<dbReference type="InterPro" id="IPR037912">
    <property type="entry name" value="MCRS1"/>
</dbReference>
<dbReference type="GO" id="GO:0045944">
    <property type="term" value="P:positive regulation of transcription by RNA polymerase II"/>
    <property type="evidence" value="ECO:0007669"/>
    <property type="project" value="TreeGrafter"/>
</dbReference>
<dbReference type="PANTHER" id="PTHR13233">
    <property type="entry name" value="MICROSPHERULE PROTEIN 1"/>
    <property type="match status" value="1"/>
</dbReference>
<name>A0A4S4DH46_CAMSN</name>
<gene>
    <name evidence="3" type="ORF">TEA_020135</name>
</gene>
<evidence type="ECO:0000313" key="4">
    <source>
        <dbReference type="Proteomes" id="UP000306102"/>
    </source>
</evidence>
<feature type="compositionally biased region" description="Basic and acidic residues" evidence="1">
    <location>
        <begin position="82"/>
        <end position="93"/>
    </location>
</feature>
<sequence>MTAIVPPPWIPEDDLLLKNAVEAGASLEALAKGAVQFSRRFTFQELQDRWHSLLYDPDIAAQASALMGELEGGSSNLSSKFNRSDKSKESKMVHEKRKVGSIRKQYYAMRKRIRSEFCSSADLEFLTGNGGEFHEQVTLADVPPVGNSMLGDCMPNHFGLQETDFDILHHAFPQTMTDITATNAVANVGDAFQSEGPDSLADNQISTIRRNSCSFGFPDDVSSLSVRDSLRYDETKPFQQSNECKDISHGLEDNAVDFGKCSGVDEMDTSQPLSGRKLFVADHSETRPLSTFDSTNNNLQNVCSEFEGRQHFSSPNSDGSASFHTMGFSPPLPSMPLWKTMEDISAPAMPVNVSPDVKRQGAEDVSELPDNDDCKRKSSSGNDVIHSGPMLTDKQNGDGFINSNAMSDGEFADLPDSLLDFSNEDGILFMDVDGKETLDKPCYDNTPMLSSTKNVDEGDAPKVEPKTMIVSNTGLATAGGSCAGESEVITSHVHTVCGDQQSVSHSGVKMPSTSALYSKFIERTDGNLHCTLNTEDPEIPCNDDIFLLIHPTASFSSSAIAPITIHAIDHVSYASEKDSGQGLKLMKKGEDPAQCFKPSMMVGPYMLPESGPDHAIVGCAVKSELPDTSCMSLPSRHKAIGEPTQCRSAHATPNSAVDEKLENDVTKIELGVVDTPGTFREFPLHAEAGSVEITLRESMVNPSTSDQEEPDSDNDVPCFSDIEAMILEMDLGSYDQDLYFSRRVSQYQNEDSKRKIIRLEQCARSSLQRDMASQGALAILYGRHVKHFIRKTESLRSCKYDIQIAFLLGRLRYGLIVRQVILGRSTDEADVDIDLGKEGRANKISRRQAIIKMEEDGSFFLKNLGKSSILVNGKAVGTEQSMGLGSSCLIEVCYFTPIFISCSTLKVLDFAESVIRQLDKALSQLLTVGYMNCVFAILFDELISVKP</sequence>
<reference evidence="3 4" key="1">
    <citation type="journal article" date="2018" name="Proc. Natl. Acad. Sci. U.S.A.">
        <title>Draft genome sequence of Camellia sinensis var. sinensis provides insights into the evolution of the tea genome and tea quality.</title>
        <authorList>
            <person name="Wei C."/>
            <person name="Yang H."/>
            <person name="Wang S."/>
            <person name="Zhao J."/>
            <person name="Liu C."/>
            <person name="Gao L."/>
            <person name="Xia E."/>
            <person name="Lu Y."/>
            <person name="Tai Y."/>
            <person name="She G."/>
            <person name="Sun J."/>
            <person name="Cao H."/>
            <person name="Tong W."/>
            <person name="Gao Q."/>
            <person name="Li Y."/>
            <person name="Deng W."/>
            <person name="Jiang X."/>
            <person name="Wang W."/>
            <person name="Chen Q."/>
            <person name="Zhang S."/>
            <person name="Li H."/>
            <person name="Wu J."/>
            <person name="Wang P."/>
            <person name="Li P."/>
            <person name="Shi C."/>
            <person name="Zheng F."/>
            <person name="Jian J."/>
            <person name="Huang B."/>
            <person name="Shan D."/>
            <person name="Shi M."/>
            <person name="Fang C."/>
            <person name="Yue Y."/>
            <person name="Li F."/>
            <person name="Li D."/>
            <person name="Wei S."/>
            <person name="Han B."/>
            <person name="Jiang C."/>
            <person name="Yin Y."/>
            <person name="Xia T."/>
            <person name="Zhang Z."/>
            <person name="Bennetzen J.L."/>
            <person name="Zhao S."/>
            <person name="Wan X."/>
        </authorList>
    </citation>
    <scope>NUCLEOTIDE SEQUENCE [LARGE SCALE GENOMIC DNA]</scope>
    <source>
        <strain evidence="4">cv. Shuchazao</strain>
        <tissue evidence="3">Leaf</tissue>
    </source>
</reference>
<dbReference type="GO" id="GO:0031011">
    <property type="term" value="C:Ino80 complex"/>
    <property type="evidence" value="ECO:0007669"/>
    <property type="project" value="InterPro"/>
</dbReference>
<dbReference type="Pfam" id="PF00498">
    <property type="entry name" value="FHA"/>
    <property type="match status" value="1"/>
</dbReference>
<dbReference type="PANTHER" id="PTHR13233:SF13">
    <property type="entry name" value="FHA DOMAIN-CONTAINING PROTEIN"/>
    <property type="match status" value="1"/>
</dbReference>
<dbReference type="Gene3D" id="2.60.200.20">
    <property type="match status" value="1"/>
</dbReference>
<protein>
    <recommendedName>
        <fullName evidence="2">FHA domain-containing protein</fullName>
    </recommendedName>
</protein>
<dbReference type="InterPro" id="IPR008984">
    <property type="entry name" value="SMAD_FHA_dom_sf"/>
</dbReference>
<dbReference type="SUPFAM" id="SSF49879">
    <property type="entry name" value="SMAD/FHA domain"/>
    <property type="match status" value="1"/>
</dbReference>
<dbReference type="GO" id="GO:0002151">
    <property type="term" value="F:G-quadruplex RNA binding"/>
    <property type="evidence" value="ECO:0007669"/>
    <property type="project" value="InterPro"/>
</dbReference>
<evidence type="ECO:0000259" key="2">
    <source>
        <dbReference type="PROSITE" id="PS50006"/>
    </source>
</evidence>
<feature type="region of interest" description="Disordered" evidence="1">
    <location>
        <begin position="356"/>
        <end position="396"/>
    </location>
</feature>